<dbReference type="PANTHER" id="PTHR13696">
    <property type="entry name" value="P-LOOP CONTAINING NUCLEOSIDE TRIPHOSPHATE HYDROLASE"/>
    <property type="match status" value="1"/>
</dbReference>
<organism evidence="2 3">
    <name type="scientific">Frigoriglobus tundricola</name>
    <dbReference type="NCBI Taxonomy" id="2774151"/>
    <lineage>
        <taxon>Bacteria</taxon>
        <taxon>Pseudomonadati</taxon>
        <taxon>Planctomycetota</taxon>
        <taxon>Planctomycetia</taxon>
        <taxon>Gemmatales</taxon>
        <taxon>Gemmataceae</taxon>
        <taxon>Frigoriglobus</taxon>
    </lineage>
</organism>
<accession>A0A6M5Z6X0</accession>
<dbReference type="RefSeq" id="WP_171475726.1">
    <property type="nucleotide sequence ID" value="NZ_CP053452.2"/>
</dbReference>
<dbReference type="FunFam" id="3.40.50.300:FF:000285">
    <property type="entry name" value="Sporulation initiation inhibitor Soj"/>
    <property type="match status" value="1"/>
</dbReference>
<reference evidence="3" key="1">
    <citation type="submission" date="2020-05" db="EMBL/GenBank/DDBJ databases">
        <title>Frigoriglobus tundricola gen. nov., sp. nov., a psychrotolerant cellulolytic planctomycete of the family Gemmataceae with two divergent copies of 16S rRNA gene.</title>
        <authorList>
            <person name="Kulichevskaya I.S."/>
            <person name="Ivanova A.A."/>
            <person name="Naumoff D.G."/>
            <person name="Beletsky A.V."/>
            <person name="Rijpstra W.I.C."/>
            <person name="Sinninghe Damste J.S."/>
            <person name="Mardanov A.V."/>
            <person name="Ravin N.V."/>
            <person name="Dedysh S.N."/>
        </authorList>
    </citation>
    <scope>NUCLEOTIDE SEQUENCE [LARGE SCALE GENOMIC DNA]</scope>
    <source>
        <strain evidence="3">PL17</strain>
    </source>
</reference>
<proteinExistence type="predicted"/>
<evidence type="ECO:0000259" key="1">
    <source>
        <dbReference type="Pfam" id="PF13614"/>
    </source>
</evidence>
<dbReference type="PANTHER" id="PTHR13696:SF99">
    <property type="entry name" value="COBYRINIC ACID AC-DIAMIDE SYNTHASE"/>
    <property type="match status" value="1"/>
</dbReference>
<gene>
    <name evidence="2" type="ORF">FTUN_8750</name>
</gene>
<dbReference type="KEGG" id="ftj:FTUN_8750"/>
<feature type="domain" description="AAA" evidence="1">
    <location>
        <begin position="1"/>
        <end position="178"/>
    </location>
</feature>
<dbReference type="CDD" id="cd02042">
    <property type="entry name" value="ParAB_family"/>
    <property type="match status" value="1"/>
</dbReference>
<dbReference type="InterPro" id="IPR027417">
    <property type="entry name" value="P-loop_NTPase"/>
</dbReference>
<name>A0A6M5Z6X0_9BACT</name>
<dbReference type="SUPFAM" id="SSF52540">
    <property type="entry name" value="P-loop containing nucleoside triphosphate hydrolases"/>
    <property type="match status" value="1"/>
</dbReference>
<evidence type="ECO:0000313" key="2">
    <source>
        <dbReference type="EMBL" id="QJX01111.1"/>
    </source>
</evidence>
<dbReference type="InterPro" id="IPR050678">
    <property type="entry name" value="DNA_Partitioning_ATPase"/>
</dbReference>
<dbReference type="EMBL" id="CP053452">
    <property type="protein sequence ID" value="QJX01111.1"/>
    <property type="molecule type" value="Genomic_DNA"/>
</dbReference>
<dbReference type="InterPro" id="IPR025669">
    <property type="entry name" value="AAA_dom"/>
</dbReference>
<dbReference type="Gene3D" id="3.40.50.300">
    <property type="entry name" value="P-loop containing nucleotide triphosphate hydrolases"/>
    <property type="match status" value="1"/>
</dbReference>
<sequence>MRTIAVVNQKGGTGKTTTAVNLGAALGERGKRVLLVDLDPQYSTTSWVAARPVGRGVFDLFADPEGTTLSGLIHPTAVDRLALVGVSAWLVGAERALATIPGAETVLRDQIRSLGADPFDYLFIDCPPTLGVLTVNALTAAREVLVPVECHVMGLQGLAQLQQTVALVRKRLNPHLHISGVLACRLDKRTNHGPEVVDQLRARFPETYRTAIRENVRLAECPSMGVPVSAYAPASTGAADYQALADEVISQEGKEAYGTIENE</sequence>
<keyword evidence="3" id="KW-1185">Reference proteome</keyword>
<protein>
    <submittedName>
        <fullName evidence="2">Chromosome (Plasmid) partitioning protein ParA</fullName>
    </submittedName>
</protein>
<dbReference type="Proteomes" id="UP000503447">
    <property type="component" value="Chromosome"/>
</dbReference>
<dbReference type="Pfam" id="PF13614">
    <property type="entry name" value="AAA_31"/>
    <property type="match status" value="1"/>
</dbReference>
<dbReference type="AlphaFoldDB" id="A0A6M5Z6X0"/>
<dbReference type="PIRSF" id="PIRSF009320">
    <property type="entry name" value="Nuc_binding_HP_1000"/>
    <property type="match status" value="1"/>
</dbReference>
<evidence type="ECO:0000313" key="3">
    <source>
        <dbReference type="Proteomes" id="UP000503447"/>
    </source>
</evidence>